<sequence length="83" mass="9573">MSGLVPLVQDRGTNVRPDFKSNKSHFSAVYPKFSNPAFSSEETMKLQNSAQLLFFLFPYPNNHSTSFWGKKPFTNIKSEQKLW</sequence>
<protein>
    <submittedName>
        <fullName evidence="1">Uncharacterized protein</fullName>
    </submittedName>
</protein>
<evidence type="ECO:0000313" key="1">
    <source>
        <dbReference type="EnsemblPlants" id="Solyc04g025220.1.1.1"/>
    </source>
</evidence>
<organism evidence="1">
    <name type="scientific">Solanum lycopersicum</name>
    <name type="common">Tomato</name>
    <name type="synonym">Lycopersicon esculentum</name>
    <dbReference type="NCBI Taxonomy" id="4081"/>
    <lineage>
        <taxon>Eukaryota</taxon>
        <taxon>Viridiplantae</taxon>
        <taxon>Streptophyta</taxon>
        <taxon>Embryophyta</taxon>
        <taxon>Tracheophyta</taxon>
        <taxon>Spermatophyta</taxon>
        <taxon>Magnoliopsida</taxon>
        <taxon>eudicotyledons</taxon>
        <taxon>Gunneridae</taxon>
        <taxon>Pentapetalae</taxon>
        <taxon>asterids</taxon>
        <taxon>lamiids</taxon>
        <taxon>Solanales</taxon>
        <taxon>Solanaceae</taxon>
        <taxon>Solanoideae</taxon>
        <taxon>Solaneae</taxon>
        <taxon>Solanum</taxon>
        <taxon>Solanum subgen. Lycopersicon</taxon>
    </lineage>
</organism>
<dbReference type="AlphaFoldDB" id="A0A3Q7G224"/>
<accession>A0A3Q7G224</accession>
<keyword evidence="2" id="KW-1185">Reference proteome</keyword>
<dbReference type="EnsemblPlants" id="Solyc04g025220.1.1">
    <property type="protein sequence ID" value="Solyc04g025220.1.1.1"/>
    <property type="gene ID" value="Solyc04g025220.1"/>
</dbReference>
<dbReference type="Gramene" id="Solyc04g025220.1.1">
    <property type="protein sequence ID" value="Solyc04g025220.1.1.1"/>
    <property type="gene ID" value="Solyc04g025220.1"/>
</dbReference>
<reference evidence="1" key="1">
    <citation type="journal article" date="2012" name="Nature">
        <title>The tomato genome sequence provides insights into fleshy fruit evolution.</title>
        <authorList>
            <consortium name="Tomato Genome Consortium"/>
        </authorList>
    </citation>
    <scope>NUCLEOTIDE SEQUENCE [LARGE SCALE GENOMIC DNA]</scope>
    <source>
        <strain evidence="1">cv. Heinz 1706</strain>
    </source>
</reference>
<dbReference type="InParanoid" id="A0A3Q7G224"/>
<name>A0A3Q7G224_SOLLC</name>
<dbReference type="PaxDb" id="4081-Solyc04g025220.1.1"/>
<dbReference type="Proteomes" id="UP000004994">
    <property type="component" value="Chromosome 4"/>
</dbReference>
<evidence type="ECO:0000313" key="2">
    <source>
        <dbReference type="Proteomes" id="UP000004994"/>
    </source>
</evidence>
<reference evidence="1" key="2">
    <citation type="submission" date="2019-01" db="UniProtKB">
        <authorList>
            <consortium name="EnsemblPlants"/>
        </authorList>
    </citation>
    <scope>IDENTIFICATION</scope>
    <source>
        <strain evidence="1">cv. Heinz 1706</strain>
    </source>
</reference>
<proteinExistence type="predicted"/>